<dbReference type="PANTHER" id="PTHR46206:SF7">
    <property type="entry name" value="P450, PUTATIVE (EUROFUNG)-RELATED"/>
    <property type="match status" value="1"/>
</dbReference>
<comment type="cofactor">
    <cofactor evidence="1 7">
        <name>heme</name>
        <dbReference type="ChEBI" id="CHEBI:30413"/>
    </cofactor>
</comment>
<dbReference type="OrthoDB" id="1844152at2759"/>
<dbReference type="RefSeq" id="XP_016645466.1">
    <property type="nucleotide sequence ID" value="XM_016785169.1"/>
</dbReference>
<dbReference type="KEGG" id="sapo:SAPIO_CDS2035"/>
<keyword evidence="9" id="KW-1185">Reference proteome</keyword>
<sequence length="398" mass="44743">MDMDLIVLPLRYVSELRSITNDKLDPLIASFDDNAGLPKIIPMVIDELKFAFDKVLPKSDDGDWISASVYDMVLELSTRAAARAFVGEPICRDETFLETSASFSRNTFNTIASFRNLGSTIGSLFGALVPSVSDAREQLVYVQQLLGSEVERRRGCPEEAHDDFLGWCMELARTEEESKPEALAHRTLGILSMAVVHTTAMATTHMLFDVIANPALRESLTKEQEEVLSLGWEEGIGQKAMLEMRRLDSLMRESQRFNPVGEFTFRRVVREPISLSDGYKLQPGQQIGVLARRINMDDNTIDNARSFDPLRWANQQGASASFAHSSASNLHFGLGRYACPGRFFASYMIKAITSRLLLDFDFKLEDGNGSFRPPNTIQGDKILPNRDAMVLFRRRRRT</sequence>
<keyword evidence="3 7" id="KW-0479">Metal-binding</keyword>
<evidence type="ECO:0000256" key="1">
    <source>
        <dbReference type="ARBA" id="ARBA00001971"/>
    </source>
</evidence>
<evidence type="ECO:0000256" key="6">
    <source>
        <dbReference type="ARBA" id="ARBA00023033"/>
    </source>
</evidence>
<protein>
    <recommendedName>
        <fullName evidence="10">Cytochrome P450</fullName>
    </recommendedName>
</protein>
<organism evidence="8 9">
    <name type="scientific">Pseudallescheria apiosperma</name>
    <name type="common">Scedosporium apiospermum</name>
    <dbReference type="NCBI Taxonomy" id="563466"/>
    <lineage>
        <taxon>Eukaryota</taxon>
        <taxon>Fungi</taxon>
        <taxon>Dikarya</taxon>
        <taxon>Ascomycota</taxon>
        <taxon>Pezizomycotina</taxon>
        <taxon>Sordariomycetes</taxon>
        <taxon>Hypocreomycetidae</taxon>
        <taxon>Microascales</taxon>
        <taxon>Microascaceae</taxon>
        <taxon>Scedosporium</taxon>
    </lineage>
</organism>
<dbReference type="AlphaFoldDB" id="A0A084GEA5"/>
<dbReference type="Proteomes" id="UP000028545">
    <property type="component" value="Unassembled WGS sequence"/>
</dbReference>
<dbReference type="GO" id="GO:0016705">
    <property type="term" value="F:oxidoreductase activity, acting on paired donors, with incorporation or reduction of molecular oxygen"/>
    <property type="evidence" value="ECO:0007669"/>
    <property type="project" value="InterPro"/>
</dbReference>
<dbReference type="VEuPathDB" id="FungiDB:SAPIO_CDS2035"/>
<feature type="binding site" description="axial binding residue" evidence="7">
    <location>
        <position position="339"/>
    </location>
    <ligand>
        <name>heme</name>
        <dbReference type="ChEBI" id="CHEBI:30413"/>
    </ligand>
    <ligandPart>
        <name>Fe</name>
        <dbReference type="ChEBI" id="CHEBI:18248"/>
    </ligandPart>
</feature>
<dbReference type="GO" id="GO:0004497">
    <property type="term" value="F:monooxygenase activity"/>
    <property type="evidence" value="ECO:0007669"/>
    <property type="project" value="UniProtKB-KW"/>
</dbReference>
<evidence type="ECO:0000256" key="4">
    <source>
        <dbReference type="ARBA" id="ARBA00023002"/>
    </source>
</evidence>
<dbReference type="GO" id="GO:0020037">
    <property type="term" value="F:heme binding"/>
    <property type="evidence" value="ECO:0007669"/>
    <property type="project" value="InterPro"/>
</dbReference>
<keyword evidence="4" id="KW-0560">Oxidoreductase</keyword>
<evidence type="ECO:0000313" key="9">
    <source>
        <dbReference type="Proteomes" id="UP000028545"/>
    </source>
</evidence>
<evidence type="ECO:0000256" key="2">
    <source>
        <dbReference type="ARBA" id="ARBA00010617"/>
    </source>
</evidence>
<dbReference type="PRINTS" id="PR00465">
    <property type="entry name" value="EP450IV"/>
</dbReference>
<keyword evidence="5 7" id="KW-0408">Iron</keyword>
<dbReference type="PANTHER" id="PTHR46206">
    <property type="entry name" value="CYTOCHROME P450"/>
    <property type="match status" value="1"/>
</dbReference>
<accession>A0A084GEA5</accession>
<dbReference type="InterPro" id="IPR036396">
    <property type="entry name" value="Cyt_P450_sf"/>
</dbReference>
<evidence type="ECO:0000313" key="8">
    <source>
        <dbReference type="EMBL" id="KEZ45667.1"/>
    </source>
</evidence>
<keyword evidence="7" id="KW-0349">Heme</keyword>
<dbReference type="CDD" id="cd11041">
    <property type="entry name" value="CYP503A1-like"/>
    <property type="match status" value="1"/>
</dbReference>
<name>A0A084GEA5_PSEDA</name>
<dbReference type="GO" id="GO:0005506">
    <property type="term" value="F:iron ion binding"/>
    <property type="evidence" value="ECO:0007669"/>
    <property type="project" value="InterPro"/>
</dbReference>
<comment type="caution">
    <text evidence="8">The sequence shown here is derived from an EMBL/GenBank/DDBJ whole genome shotgun (WGS) entry which is preliminary data.</text>
</comment>
<dbReference type="Pfam" id="PF00067">
    <property type="entry name" value="p450"/>
    <property type="match status" value="1"/>
</dbReference>
<evidence type="ECO:0000256" key="5">
    <source>
        <dbReference type="ARBA" id="ARBA00023004"/>
    </source>
</evidence>
<dbReference type="OMA" id="THICMAS"/>
<dbReference type="SUPFAM" id="SSF48264">
    <property type="entry name" value="Cytochrome P450"/>
    <property type="match status" value="1"/>
</dbReference>
<dbReference type="Gene3D" id="1.10.630.10">
    <property type="entry name" value="Cytochrome P450"/>
    <property type="match status" value="1"/>
</dbReference>
<comment type="similarity">
    <text evidence="2">Belongs to the cytochrome P450 family.</text>
</comment>
<dbReference type="InterPro" id="IPR001128">
    <property type="entry name" value="Cyt_P450"/>
</dbReference>
<dbReference type="GeneID" id="27721107"/>
<evidence type="ECO:0008006" key="10">
    <source>
        <dbReference type="Google" id="ProtNLM"/>
    </source>
</evidence>
<gene>
    <name evidence="8" type="ORF">SAPIO_CDS2035</name>
</gene>
<dbReference type="HOGENOM" id="CLU_022195_0_1_1"/>
<keyword evidence="6" id="KW-0503">Monooxygenase</keyword>
<proteinExistence type="inferred from homology"/>
<evidence type="ECO:0000256" key="3">
    <source>
        <dbReference type="ARBA" id="ARBA00022723"/>
    </source>
</evidence>
<dbReference type="EMBL" id="JOWA01000077">
    <property type="protein sequence ID" value="KEZ45667.1"/>
    <property type="molecule type" value="Genomic_DNA"/>
</dbReference>
<evidence type="ECO:0000256" key="7">
    <source>
        <dbReference type="PIRSR" id="PIRSR602403-1"/>
    </source>
</evidence>
<dbReference type="InterPro" id="IPR002403">
    <property type="entry name" value="Cyt_P450_E_grp-IV"/>
</dbReference>
<reference evidence="8 9" key="1">
    <citation type="journal article" date="2014" name="Genome Announc.">
        <title>Draft genome sequence of the pathogenic fungus Scedosporium apiospermum.</title>
        <authorList>
            <person name="Vandeputte P."/>
            <person name="Ghamrawi S."/>
            <person name="Rechenmann M."/>
            <person name="Iltis A."/>
            <person name="Giraud S."/>
            <person name="Fleury M."/>
            <person name="Thornton C."/>
            <person name="Delhaes L."/>
            <person name="Meyer W."/>
            <person name="Papon N."/>
            <person name="Bouchara J.P."/>
        </authorList>
    </citation>
    <scope>NUCLEOTIDE SEQUENCE [LARGE SCALE GENOMIC DNA]</scope>
    <source>
        <strain evidence="8 9">IHEM 14462</strain>
    </source>
</reference>